<organism evidence="1 2">
    <name type="scientific">Catharanthus roseus</name>
    <name type="common">Madagascar periwinkle</name>
    <name type="synonym">Vinca rosea</name>
    <dbReference type="NCBI Taxonomy" id="4058"/>
    <lineage>
        <taxon>Eukaryota</taxon>
        <taxon>Viridiplantae</taxon>
        <taxon>Streptophyta</taxon>
        <taxon>Embryophyta</taxon>
        <taxon>Tracheophyta</taxon>
        <taxon>Spermatophyta</taxon>
        <taxon>Magnoliopsida</taxon>
        <taxon>eudicotyledons</taxon>
        <taxon>Gunneridae</taxon>
        <taxon>Pentapetalae</taxon>
        <taxon>asterids</taxon>
        <taxon>lamiids</taxon>
        <taxon>Gentianales</taxon>
        <taxon>Apocynaceae</taxon>
        <taxon>Rauvolfioideae</taxon>
        <taxon>Vinceae</taxon>
        <taxon>Catharanthinae</taxon>
        <taxon>Catharanthus</taxon>
    </lineage>
</organism>
<evidence type="ECO:0000313" key="1">
    <source>
        <dbReference type="EMBL" id="KAI5673069.1"/>
    </source>
</evidence>
<keyword evidence="2" id="KW-1185">Reference proteome</keyword>
<evidence type="ECO:0000313" key="2">
    <source>
        <dbReference type="Proteomes" id="UP001060085"/>
    </source>
</evidence>
<accession>A0ACC0BK36</accession>
<reference evidence="2" key="1">
    <citation type="journal article" date="2023" name="Nat. Plants">
        <title>Single-cell RNA sequencing provides a high-resolution roadmap for understanding the multicellular compartmentation of specialized metabolism.</title>
        <authorList>
            <person name="Sun S."/>
            <person name="Shen X."/>
            <person name="Li Y."/>
            <person name="Li Y."/>
            <person name="Wang S."/>
            <person name="Li R."/>
            <person name="Zhang H."/>
            <person name="Shen G."/>
            <person name="Guo B."/>
            <person name="Wei J."/>
            <person name="Xu J."/>
            <person name="St-Pierre B."/>
            <person name="Chen S."/>
            <person name="Sun C."/>
        </authorList>
    </citation>
    <scope>NUCLEOTIDE SEQUENCE [LARGE SCALE GENOMIC DNA]</scope>
</reference>
<protein>
    <submittedName>
        <fullName evidence="1">Uncharacterized protein</fullName>
    </submittedName>
</protein>
<gene>
    <name evidence="1" type="ORF">M9H77_13433</name>
</gene>
<sequence>MGVRFFGNRALVRYLVGFDYEMLELGSDDLVLGSKLYLWSPTITLHVLLNSVVEAVMTCLDSLRLPSCARTLVLTQDSQKHDKPLKSWSWSFGPIFPWKDTVVLIFLGL</sequence>
<comment type="caution">
    <text evidence="1">The sequence shown here is derived from an EMBL/GenBank/DDBJ whole genome shotgun (WGS) entry which is preliminary data.</text>
</comment>
<dbReference type="EMBL" id="CM044703">
    <property type="protein sequence ID" value="KAI5673069.1"/>
    <property type="molecule type" value="Genomic_DNA"/>
</dbReference>
<proteinExistence type="predicted"/>
<dbReference type="Proteomes" id="UP001060085">
    <property type="component" value="Linkage Group LG03"/>
</dbReference>
<name>A0ACC0BK36_CATRO</name>